<dbReference type="RefSeq" id="WP_130597282.1">
    <property type="nucleotide sequence ID" value="NZ_CP036200.1"/>
</dbReference>
<accession>A0A411PCN8</accession>
<gene>
    <name evidence="3" type="ORF">EXU30_00120</name>
    <name evidence="4" type="ORF">EXU30_00165</name>
    <name evidence="5" type="ORF">EXU30_00300</name>
</gene>
<evidence type="ECO:0000313" key="5">
    <source>
        <dbReference type="EMBL" id="QBF81310.1"/>
    </source>
</evidence>
<dbReference type="AlphaFoldDB" id="A0A411PCN8"/>
<protein>
    <recommendedName>
        <fullName evidence="2">Zona occludens toxin N-terminal domain-containing protein</fullName>
    </recommendedName>
</protein>
<feature type="compositionally biased region" description="Polar residues" evidence="1">
    <location>
        <begin position="369"/>
        <end position="382"/>
    </location>
</feature>
<dbReference type="KEGG" id="smai:EXU30_00120"/>
<evidence type="ECO:0000313" key="4">
    <source>
        <dbReference type="EMBL" id="QBF81283.1"/>
    </source>
</evidence>
<reference evidence="3 6" key="1">
    <citation type="submission" date="2019-02" db="EMBL/GenBank/DDBJ databases">
        <title>Shewanella sp. D4-2 isolated from Dokdo Island.</title>
        <authorList>
            <person name="Baek K."/>
        </authorList>
    </citation>
    <scope>NUCLEOTIDE SEQUENCE [LARGE SCALE GENOMIC DNA]</scope>
    <source>
        <strain evidence="3 6">D4-2</strain>
    </source>
</reference>
<dbReference type="KEGG" id="smai:EXU30_00300"/>
<feature type="domain" description="Zona occludens toxin N-terminal" evidence="2">
    <location>
        <begin position="1"/>
        <end position="156"/>
    </location>
</feature>
<keyword evidence="6" id="KW-1185">Reference proteome</keyword>
<name>A0A411PCN8_9GAMM</name>
<evidence type="ECO:0000313" key="6">
    <source>
        <dbReference type="Proteomes" id="UP000291106"/>
    </source>
</evidence>
<proteinExistence type="predicted"/>
<evidence type="ECO:0000256" key="1">
    <source>
        <dbReference type="SAM" id="MobiDB-lite"/>
    </source>
</evidence>
<dbReference type="OrthoDB" id="6399054at2"/>
<dbReference type="Pfam" id="PF05707">
    <property type="entry name" value="Zot"/>
    <property type="match status" value="1"/>
</dbReference>
<dbReference type="InterPro" id="IPR027417">
    <property type="entry name" value="P-loop_NTPase"/>
</dbReference>
<sequence>MIYIVTGVLGGGKSLIAVSRIKMYLDRGSRIVTNMDLFMEYLTDKDDKSARVMRVPDYPTANDLDACGVGYDGVLKGKFNDDEAGLMVLDEGAVWLNSRDYRNSDRGNMVKKVVHLRKQGWHVLLIVQDEEMLDKQARDALGEHVVYCQRTDRMKMPILGEWSKALGKKEIKPPKVHVGNVKYKTSAGMHTVDTWYYQGAELYNAYNTCQIFEKDSDIQGVCTVLPSWYIYGRYTNDTEHQTRRFNESDQAGRPEKNRPAFFTGAIVAGVLSWMFLPAEEVEASASVPESVKESVAELKPKHPLDGVFITASVKSTKSFDYVFESNNAVVYPEHHGYRVRYINECRANLIKDSESIYITCNAGRPIEATAQSREVSAPSESGEQPLDKILAPFKD</sequence>
<dbReference type="Gene3D" id="3.40.50.300">
    <property type="entry name" value="P-loop containing nucleotide triphosphate hydrolases"/>
    <property type="match status" value="1"/>
</dbReference>
<dbReference type="Proteomes" id="UP000291106">
    <property type="component" value="Chromosome"/>
</dbReference>
<dbReference type="EMBL" id="CP036200">
    <property type="protein sequence ID" value="QBF81310.1"/>
    <property type="molecule type" value="Genomic_DNA"/>
</dbReference>
<dbReference type="EMBL" id="CP036200">
    <property type="protein sequence ID" value="QBF81283.1"/>
    <property type="molecule type" value="Genomic_DNA"/>
</dbReference>
<dbReference type="EMBL" id="CP036200">
    <property type="protein sequence ID" value="QBF81274.1"/>
    <property type="molecule type" value="Genomic_DNA"/>
</dbReference>
<evidence type="ECO:0000313" key="3">
    <source>
        <dbReference type="EMBL" id="QBF81274.1"/>
    </source>
</evidence>
<feature type="region of interest" description="Disordered" evidence="1">
    <location>
        <begin position="369"/>
        <end position="395"/>
    </location>
</feature>
<evidence type="ECO:0000259" key="2">
    <source>
        <dbReference type="Pfam" id="PF05707"/>
    </source>
</evidence>
<dbReference type="KEGG" id="smai:EXU30_00165"/>
<dbReference type="InterPro" id="IPR008900">
    <property type="entry name" value="Zot_N"/>
</dbReference>
<organism evidence="3 6">
    <name type="scientific">Shewanella maritima</name>
    <dbReference type="NCBI Taxonomy" id="2520507"/>
    <lineage>
        <taxon>Bacteria</taxon>
        <taxon>Pseudomonadati</taxon>
        <taxon>Pseudomonadota</taxon>
        <taxon>Gammaproteobacteria</taxon>
        <taxon>Alteromonadales</taxon>
        <taxon>Shewanellaceae</taxon>
        <taxon>Shewanella</taxon>
    </lineage>
</organism>